<protein>
    <recommendedName>
        <fullName evidence="4">Membrane lipoprotein, cell wall extensin motif</fullName>
    </recommendedName>
</protein>
<keyword evidence="1" id="KW-0732">Signal</keyword>
<accession>A0A5C8NUL3</accession>
<evidence type="ECO:0000313" key="3">
    <source>
        <dbReference type="Proteomes" id="UP000321548"/>
    </source>
</evidence>
<evidence type="ECO:0000256" key="1">
    <source>
        <dbReference type="SAM" id="SignalP"/>
    </source>
</evidence>
<feature type="chain" id="PRO_5023083414" description="Membrane lipoprotein, cell wall extensin motif" evidence="1">
    <location>
        <begin position="24"/>
        <end position="104"/>
    </location>
</feature>
<keyword evidence="3" id="KW-1185">Reference proteome</keyword>
<sequence length="104" mass="11652">MSRLMLALFAATAVLAVSMPAFADDDDDRHHHRHGKYKETYWDGPCKVERKWNRKGHYKEERKCKGGYAAHYPAPAYYAAPAPAAGVYLTPPSLVIQPPAIVIQ</sequence>
<dbReference type="Proteomes" id="UP000321548">
    <property type="component" value="Unassembled WGS sequence"/>
</dbReference>
<comment type="caution">
    <text evidence="2">The sequence shown here is derived from an EMBL/GenBank/DDBJ whole genome shotgun (WGS) entry which is preliminary data.</text>
</comment>
<feature type="signal peptide" evidence="1">
    <location>
        <begin position="1"/>
        <end position="23"/>
    </location>
</feature>
<dbReference type="EMBL" id="VDUY01000005">
    <property type="protein sequence ID" value="TXL64851.1"/>
    <property type="molecule type" value="Genomic_DNA"/>
</dbReference>
<proteinExistence type="predicted"/>
<gene>
    <name evidence="2" type="ORF">FHP08_14065</name>
</gene>
<evidence type="ECO:0000313" key="2">
    <source>
        <dbReference type="EMBL" id="TXL64851.1"/>
    </source>
</evidence>
<reference evidence="2 3" key="1">
    <citation type="submission" date="2019-06" db="EMBL/GenBank/DDBJ databases">
        <title>Quisquiliibacterium sp. nov., isolated from a maize field.</title>
        <authorList>
            <person name="Lin S.-Y."/>
            <person name="Tsai C.-F."/>
            <person name="Young C.-C."/>
        </authorList>
    </citation>
    <scope>NUCLEOTIDE SEQUENCE [LARGE SCALE GENOMIC DNA]</scope>
    <source>
        <strain evidence="2 3">CC-CFT501</strain>
    </source>
</reference>
<organism evidence="2 3">
    <name type="scientific">Zeimonas arvi</name>
    <dbReference type="NCBI Taxonomy" id="2498847"/>
    <lineage>
        <taxon>Bacteria</taxon>
        <taxon>Pseudomonadati</taxon>
        <taxon>Pseudomonadota</taxon>
        <taxon>Betaproteobacteria</taxon>
        <taxon>Burkholderiales</taxon>
        <taxon>Burkholderiaceae</taxon>
        <taxon>Zeimonas</taxon>
    </lineage>
</organism>
<evidence type="ECO:0008006" key="4">
    <source>
        <dbReference type="Google" id="ProtNLM"/>
    </source>
</evidence>
<dbReference type="OrthoDB" id="6931506at2"/>
<dbReference type="AlphaFoldDB" id="A0A5C8NUL3"/>
<name>A0A5C8NUL3_9BURK</name>
<dbReference type="RefSeq" id="WP_147705101.1">
    <property type="nucleotide sequence ID" value="NZ_VDUY01000005.1"/>
</dbReference>